<evidence type="ECO:0000259" key="1">
    <source>
        <dbReference type="Pfam" id="PF05036"/>
    </source>
</evidence>
<feature type="domain" description="SPOR" evidence="1">
    <location>
        <begin position="73"/>
        <end position="147"/>
    </location>
</feature>
<dbReference type="InterPro" id="IPR007730">
    <property type="entry name" value="SPOR-like_dom"/>
</dbReference>
<dbReference type="eggNOG" id="ENOG5032XVZ">
    <property type="taxonomic scope" value="Bacteria"/>
</dbReference>
<dbReference type="AlphaFoldDB" id="A0A1I1YRE9"/>
<dbReference type="Gene3D" id="3.30.70.1070">
    <property type="entry name" value="Sporulation related repeat"/>
    <property type="match status" value="1"/>
</dbReference>
<sequence length="162" mass="18388">MKGYFLTIVIQLGIGVGIMGQVSGQSDFANENIFEHLQKVEPDKGIITIEQSEGMKDLVLTRIDMNKRSGGVEGFRVQLFSGVGSKARQEAMDVKAKVLKEFPDENIFIEYSAPFWRVRVGSFRHKYEALPLMKKLRKMFPACYIVRTDDIALKELKIESPL</sequence>
<dbReference type="OrthoDB" id="2473397at2"/>
<dbReference type="InterPro" id="IPR036680">
    <property type="entry name" value="SPOR-like_sf"/>
</dbReference>
<gene>
    <name evidence="2" type="ORF">SAMN05444380_10845</name>
</gene>
<dbReference type="GO" id="GO:0042834">
    <property type="term" value="F:peptidoglycan binding"/>
    <property type="evidence" value="ECO:0007669"/>
    <property type="project" value="InterPro"/>
</dbReference>
<evidence type="ECO:0000313" key="3">
    <source>
        <dbReference type="Proteomes" id="UP000181976"/>
    </source>
</evidence>
<dbReference type="Proteomes" id="UP000181976">
    <property type="component" value="Unassembled WGS sequence"/>
</dbReference>
<dbReference type="Pfam" id="PF05036">
    <property type="entry name" value="SPOR"/>
    <property type="match status" value="1"/>
</dbReference>
<reference evidence="2 3" key="1">
    <citation type="submission" date="2016-10" db="EMBL/GenBank/DDBJ databases">
        <authorList>
            <person name="de Groot N.N."/>
        </authorList>
    </citation>
    <scope>NUCLEOTIDE SEQUENCE [LARGE SCALE GENOMIC DNA]</scope>
    <source>
        <strain evidence="2 3">DSM 19012</strain>
    </source>
</reference>
<dbReference type="STRING" id="385682.SAMN05444380_10845"/>
<organism evidence="2 3">
    <name type="scientific">Thermophagus xiamenensis</name>
    <dbReference type="NCBI Taxonomy" id="385682"/>
    <lineage>
        <taxon>Bacteria</taxon>
        <taxon>Pseudomonadati</taxon>
        <taxon>Bacteroidota</taxon>
        <taxon>Bacteroidia</taxon>
        <taxon>Marinilabiliales</taxon>
        <taxon>Marinilabiliaceae</taxon>
        <taxon>Thermophagus</taxon>
    </lineage>
</organism>
<keyword evidence="3" id="KW-1185">Reference proteome</keyword>
<accession>A0A1I1YRE9</accession>
<evidence type="ECO:0000313" key="2">
    <source>
        <dbReference type="EMBL" id="SFE20550.1"/>
    </source>
</evidence>
<dbReference type="EMBL" id="FONA01000008">
    <property type="protein sequence ID" value="SFE20550.1"/>
    <property type="molecule type" value="Genomic_DNA"/>
</dbReference>
<name>A0A1I1YRE9_9BACT</name>
<proteinExistence type="predicted"/>
<dbReference type="InParanoid" id="A0A1I1YRE9"/>
<dbReference type="RefSeq" id="WP_010528370.1">
    <property type="nucleotide sequence ID" value="NZ_AFSL01000082.1"/>
</dbReference>
<protein>
    <submittedName>
        <fullName evidence="2">Sporulation related domain-containing protein</fullName>
    </submittedName>
</protein>